<gene>
    <name evidence="15" type="ORF">AB4875_07520</name>
</gene>
<evidence type="ECO:0000256" key="8">
    <source>
        <dbReference type="ARBA" id="ARBA00034617"/>
    </source>
</evidence>
<evidence type="ECO:0000256" key="9">
    <source>
        <dbReference type="ARBA" id="ARBA00034808"/>
    </source>
</evidence>
<evidence type="ECO:0000256" key="11">
    <source>
        <dbReference type="ARBA" id="ARBA00048988"/>
    </source>
</evidence>
<keyword evidence="5 12" id="KW-0067">ATP-binding</keyword>
<dbReference type="Pfam" id="PF13361">
    <property type="entry name" value="UvrD_C"/>
    <property type="match status" value="1"/>
</dbReference>
<dbReference type="GO" id="GO:0016787">
    <property type="term" value="F:hydrolase activity"/>
    <property type="evidence" value="ECO:0007669"/>
    <property type="project" value="UniProtKB-KW"/>
</dbReference>
<evidence type="ECO:0000256" key="10">
    <source>
        <dbReference type="ARBA" id="ARBA00034923"/>
    </source>
</evidence>
<name>A0ABV3TX47_9GAMM</name>
<protein>
    <recommendedName>
        <fullName evidence="9">DNA 3'-5' helicase</fullName>
        <ecNumber evidence="9">5.6.2.4</ecNumber>
    </recommendedName>
    <alternativeName>
        <fullName evidence="10">DNA 3'-5' helicase II</fullName>
    </alternativeName>
</protein>
<comment type="catalytic activity">
    <reaction evidence="11">
        <text>ATP + H2O = ADP + phosphate + H(+)</text>
        <dbReference type="Rhea" id="RHEA:13065"/>
        <dbReference type="ChEBI" id="CHEBI:15377"/>
        <dbReference type="ChEBI" id="CHEBI:15378"/>
        <dbReference type="ChEBI" id="CHEBI:30616"/>
        <dbReference type="ChEBI" id="CHEBI:43474"/>
        <dbReference type="ChEBI" id="CHEBI:456216"/>
        <dbReference type="EC" id="5.6.2.4"/>
    </reaction>
</comment>
<dbReference type="PANTHER" id="PTHR11070">
    <property type="entry name" value="UVRD / RECB / PCRA DNA HELICASE FAMILY MEMBER"/>
    <property type="match status" value="1"/>
</dbReference>
<keyword evidence="16" id="KW-1185">Reference proteome</keyword>
<feature type="binding site" evidence="12">
    <location>
        <begin position="21"/>
        <end position="28"/>
    </location>
    <ligand>
        <name>ATP</name>
        <dbReference type="ChEBI" id="CHEBI:30616"/>
    </ligand>
</feature>
<comment type="similarity">
    <text evidence="1">Belongs to the helicase family. UvrD subfamily.</text>
</comment>
<sequence>MLTEEQLLVTRHIRGHARVTAVAGAGKTTTMVRYVLERLRSGMDPRLVRVVMFNKAAQEDFSRKLQLAVGGAFGLPPVRTFHAMGRNLAISLAKEGYLPPFDPTPLGDTQIGIEMLRALQASAGTSSQRAAIRDEQQQWLDAFVGFVDLAKSSLQTPESSFYAGGYPDQYELFIEAFARFEQWRKAAARVTFSDYLYDPCCAIAANPDLAQFLANRVELFVVDEFQDINDIQFFLLKTLAGERAHLQVVGDTDQCIYEFRGARPDYMLTHFGENYPHSSYQMSRTFRYGHRLSLAAAHLIAHNQRREPVLCISADNAPATKLELRLQTADGFSLADLCLAEHASGRPFRDMVFLCRTWAQAAPVELVLLQRGIPNRITGGSRVLERQEIKVLLVLLRIMSGRFNEQSPADCQQQVFDLLRFCELKIKHEVLRRYAQRVLSDGHGFTALKLSDDGLSIYQEQRLQRLAVALDGIEKSVSAGLGLETFLADLDLLKAIRDNALSSEDGENRAATIGAFVGFVAMQGDQSPAAVVAMIEGLRVADADPKQGASVTDAVTITTMHRSKGLEWPVVILPGLSAHYMPYQAGRRRRADEEQQESERRLMYVAMTRAIDALYLFTPSLDCHKGWEGGLRPELNILPSPFLREMNIPLAVELGAVLEDGTGSSRADAGLALTSTARSYLTALALDGEFSSAFPWVDIFEFGVAVRHDLHGDGRIVALDEHGITVKFSDKQVYFSALLVEKVLQLIDSPLEDLATRELHSEFVSGEVLAHSKYGRGIVADVDARFIHVRFREGSKSFRKDLFRATRITGQK</sequence>
<keyword evidence="4 12" id="KW-0347">Helicase</keyword>
<dbReference type="PROSITE" id="PS51217">
    <property type="entry name" value="UVRD_HELICASE_CTER"/>
    <property type="match status" value="1"/>
</dbReference>
<keyword evidence="3 12" id="KW-0378">Hydrolase</keyword>
<feature type="domain" description="UvrD-like helicase ATP-binding" evidence="13">
    <location>
        <begin position="1"/>
        <end position="289"/>
    </location>
</feature>
<dbReference type="CDD" id="cd17932">
    <property type="entry name" value="DEXQc_UvrD"/>
    <property type="match status" value="1"/>
</dbReference>
<evidence type="ECO:0000256" key="2">
    <source>
        <dbReference type="ARBA" id="ARBA00022741"/>
    </source>
</evidence>
<dbReference type="EMBL" id="JBFRYB010000001">
    <property type="protein sequence ID" value="MEX1665334.1"/>
    <property type="molecule type" value="Genomic_DNA"/>
</dbReference>
<dbReference type="Gene3D" id="3.40.50.300">
    <property type="entry name" value="P-loop containing nucleotide triphosphate hydrolases"/>
    <property type="match status" value="2"/>
</dbReference>
<keyword evidence="7" id="KW-0413">Isomerase</keyword>
<accession>A0ABV3TX47</accession>
<dbReference type="RefSeq" id="WP_368375438.1">
    <property type="nucleotide sequence ID" value="NZ_JBFRYB010000001.1"/>
</dbReference>
<evidence type="ECO:0000259" key="14">
    <source>
        <dbReference type="PROSITE" id="PS51217"/>
    </source>
</evidence>
<evidence type="ECO:0000256" key="7">
    <source>
        <dbReference type="ARBA" id="ARBA00023235"/>
    </source>
</evidence>
<keyword evidence="2 12" id="KW-0547">Nucleotide-binding</keyword>
<dbReference type="InterPro" id="IPR000212">
    <property type="entry name" value="DNA_helicase_UvrD/REP"/>
</dbReference>
<dbReference type="PANTHER" id="PTHR11070:SF2">
    <property type="entry name" value="ATP-DEPENDENT DNA HELICASE SRS2"/>
    <property type="match status" value="1"/>
</dbReference>
<evidence type="ECO:0000256" key="6">
    <source>
        <dbReference type="ARBA" id="ARBA00023125"/>
    </source>
</evidence>
<dbReference type="InterPro" id="IPR014016">
    <property type="entry name" value="UvrD-like_ATP-bd"/>
</dbReference>
<evidence type="ECO:0000256" key="1">
    <source>
        <dbReference type="ARBA" id="ARBA00009922"/>
    </source>
</evidence>
<dbReference type="Gene3D" id="1.10.486.10">
    <property type="entry name" value="PCRA, domain 4"/>
    <property type="match status" value="1"/>
</dbReference>
<feature type="domain" description="UvrD-like helicase C-terminal" evidence="14">
    <location>
        <begin position="290"/>
        <end position="565"/>
    </location>
</feature>
<evidence type="ECO:0000256" key="3">
    <source>
        <dbReference type="ARBA" id="ARBA00022801"/>
    </source>
</evidence>
<dbReference type="Gene3D" id="1.10.10.160">
    <property type="match status" value="1"/>
</dbReference>
<evidence type="ECO:0000313" key="15">
    <source>
        <dbReference type="EMBL" id="MEX1665334.1"/>
    </source>
</evidence>
<comment type="caution">
    <text evidence="15">The sequence shown here is derived from an EMBL/GenBank/DDBJ whole genome shotgun (WGS) entry which is preliminary data.</text>
</comment>
<evidence type="ECO:0000256" key="12">
    <source>
        <dbReference type="PROSITE-ProRule" id="PRU00560"/>
    </source>
</evidence>
<dbReference type="InterPro" id="IPR027417">
    <property type="entry name" value="P-loop_NTPase"/>
</dbReference>
<evidence type="ECO:0000313" key="16">
    <source>
        <dbReference type="Proteomes" id="UP001557484"/>
    </source>
</evidence>
<dbReference type="SUPFAM" id="SSF52540">
    <property type="entry name" value="P-loop containing nucleoside triphosphate hydrolases"/>
    <property type="match status" value="1"/>
</dbReference>
<dbReference type="EC" id="5.6.2.4" evidence="9"/>
<dbReference type="Pfam" id="PF00580">
    <property type="entry name" value="UvrD-helicase"/>
    <property type="match status" value="1"/>
</dbReference>
<evidence type="ECO:0000256" key="5">
    <source>
        <dbReference type="ARBA" id="ARBA00022840"/>
    </source>
</evidence>
<proteinExistence type="inferred from homology"/>
<organism evidence="15 16">
    <name type="scientific">Zhongshania arctica</name>
    <dbReference type="NCBI Taxonomy" id="3238302"/>
    <lineage>
        <taxon>Bacteria</taxon>
        <taxon>Pseudomonadati</taxon>
        <taxon>Pseudomonadota</taxon>
        <taxon>Gammaproteobacteria</taxon>
        <taxon>Cellvibrionales</taxon>
        <taxon>Spongiibacteraceae</taxon>
        <taxon>Zhongshania</taxon>
    </lineage>
</organism>
<dbReference type="Proteomes" id="UP001557484">
    <property type="component" value="Unassembled WGS sequence"/>
</dbReference>
<comment type="catalytic activity">
    <reaction evidence="8">
        <text>Couples ATP hydrolysis with the unwinding of duplex DNA by translocating in the 3'-5' direction.</text>
        <dbReference type="EC" id="5.6.2.4"/>
    </reaction>
</comment>
<reference evidence="15 16" key="1">
    <citation type="journal article" date="2011" name="Int. J. Syst. Evol. Microbiol.">
        <title>Zhongshania antarctica gen. nov., sp. nov. and Zhongshania guokunii sp. nov., gammaproteobacteria respectively isolated from coastal attached (fast) ice and surface seawater of the Antarctic.</title>
        <authorList>
            <person name="Li H.J."/>
            <person name="Zhang X.Y."/>
            <person name="Chen C.X."/>
            <person name="Zhang Y.J."/>
            <person name="Gao Z.M."/>
            <person name="Yu Y."/>
            <person name="Chen X.L."/>
            <person name="Chen B."/>
            <person name="Zhang Y.Z."/>
        </authorList>
    </citation>
    <scope>NUCLEOTIDE SEQUENCE [LARGE SCALE GENOMIC DNA]</scope>
    <source>
        <strain evidence="15 16">R06B22</strain>
    </source>
</reference>
<dbReference type="GO" id="GO:0004386">
    <property type="term" value="F:helicase activity"/>
    <property type="evidence" value="ECO:0007669"/>
    <property type="project" value="UniProtKB-KW"/>
</dbReference>
<keyword evidence="6" id="KW-0238">DNA-binding</keyword>
<evidence type="ECO:0000256" key="4">
    <source>
        <dbReference type="ARBA" id="ARBA00022806"/>
    </source>
</evidence>
<dbReference type="InterPro" id="IPR013986">
    <property type="entry name" value="DExx_box_DNA_helicase_dom_sf"/>
</dbReference>
<dbReference type="InterPro" id="IPR014017">
    <property type="entry name" value="DNA_helicase_UvrD-like_C"/>
</dbReference>
<dbReference type="PROSITE" id="PS51198">
    <property type="entry name" value="UVRD_HELICASE_ATP_BIND"/>
    <property type="match status" value="1"/>
</dbReference>
<evidence type="ECO:0000259" key="13">
    <source>
        <dbReference type="PROSITE" id="PS51198"/>
    </source>
</evidence>